<sequence length="397" mass="45423">MQRRYDIDALRALAFCLLILYHCAMLYVADWGWHLKSPHQSEALQWPMLVLNRWRMDLIFLISGLSVHFLLRGTGAGRFLAQRSWRLLLPLTFGCLFVVPIQPYAQGVANGLVEPGFGAFLLRYYQFKPWPQGAFDGWEYGFTWNHLWYLAYLWVYTVALAALLPLLRSRAGLRLQAVLTSLRGGALLSVPALPLALFSILLQPHFKETGDLIHDWYRHAIYFSVFLYGYWIGNDAGLWAELARLRRRALTLAPLLFAVYAALFTLLPEDMPDSVQYLIWTVRSFYIWTALCAILGWSHHLLNRPLRWLPWATEAVYPWYVLHQSLIVLIAYWILPLKFGPLAEPAIVLGGTVAGCFVLHEIIRRVPVLRPCFGLKARKERAPASLRPASAPAPKPA</sequence>
<organism evidence="3 4">
    <name type="scientific">Lysobacter enzymogenes</name>
    <dbReference type="NCBI Taxonomy" id="69"/>
    <lineage>
        <taxon>Bacteria</taxon>
        <taxon>Pseudomonadati</taxon>
        <taxon>Pseudomonadota</taxon>
        <taxon>Gammaproteobacteria</taxon>
        <taxon>Lysobacterales</taxon>
        <taxon>Lysobacteraceae</taxon>
        <taxon>Lysobacter</taxon>
    </lineage>
</organism>
<accession>A0AAU9AMY2</accession>
<dbReference type="PANTHER" id="PTHR36927">
    <property type="entry name" value="BLR4337 PROTEIN"/>
    <property type="match status" value="1"/>
</dbReference>
<feature type="domain" description="Acyltransferase 3" evidence="2">
    <location>
        <begin position="5"/>
        <end position="360"/>
    </location>
</feature>
<feature type="transmembrane region" description="Helical" evidence="1">
    <location>
        <begin position="179"/>
        <end position="201"/>
    </location>
</feature>
<evidence type="ECO:0000259" key="2">
    <source>
        <dbReference type="Pfam" id="PF01757"/>
    </source>
</evidence>
<evidence type="ECO:0000313" key="3">
    <source>
        <dbReference type="EMBL" id="BAV97448.1"/>
    </source>
</evidence>
<feature type="transmembrane region" description="Helical" evidence="1">
    <location>
        <begin position="317"/>
        <end position="334"/>
    </location>
</feature>
<dbReference type="EMBL" id="AP014940">
    <property type="protein sequence ID" value="BAV97448.1"/>
    <property type="molecule type" value="Genomic_DNA"/>
</dbReference>
<name>A0AAU9AMY2_LYSEN</name>
<feature type="transmembrane region" description="Helical" evidence="1">
    <location>
        <begin position="85"/>
        <end position="105"/>
    </location>
</feature>
<dbReference type="AlphaFoldDB" id="A0AAU9AMY2"/>
<dbReference type="GO" id="GO:0016747">
    <property type="term" value="F:acyltransferase activity, transferring groups other than amino-acyl groups"/>
    <property type="evidence" value="ECO:0007669"/>
    <property type="project" value="InterPro"/>
</dbReference>
<evidence type="ECO:0000256" key="1">
    <source>
        <dbReference type="SAM" id="Phobius"/>
    </source>
</evidence>
<keyword evidence="3" id="KW-0012">Acyltransferase</keyword>
<feature type="transmembrane region" description="Helical" evidence="1">
    <location>
        <begin position="147"/>
        <end position="167"/>
    </location>
</feature>
<feature type="transmembrane region" description="Helical" evidence="1">
    <location>
        <begin position="279"/>
        <end position="297"/>
    </location>
</feature>
<keyword evidence="1" id="KW-0472">Membrane</keyword>
<feature type="transmembrane region" description="Helical" evidence="1">
    <location>
        <begin position="12"/>
        <end position="34"/>
    </location>
</feature>
<dbReference type="Proteomes" id="UP000218824">
    <property type="component" value="Chromosome"/>
</dbReference>
<feature type="transmembrane region" description="Helical" evidence="1">
    <location>
        <begin position="346"/>
        <end position="363"/>
    </location>
</feature>
<dbReference type="PANTHER" id="PTHR36927:SF3">
    <property type="entry name" value="GLUCANS BIOSYNTHESIS PROTEIN C"/>
    <property type="match status" value="1"/>
</dbReference>
<dbReference type="Pfam" id="PF01757">
    <property type="entry name" value="Acyl_transf_3"/>
    <property type="match status" value="1"/>
</dbReference>
<dbReference type="InterPro" id="IPR002656">
    <property type="entry name" value="Acyl_transf_3_dom"/>
</dbReference>
<keyword evidence="3" id="KW-0808">Transferase</keyword>
<feature type="transmembrane region" description="Helical" evidence="1">
    <location>
        <begin position="54"/>
        <end position="73"/>
    </location>
</feature>
<reference evidence="3 4" key="1">
    <citation type="journal article" date="2017" name="DNA Res.">
        <title>Complete genome sequence and expression profile of the commercial lytic enzyme producer Lysobacter enzymogenes M497-1.</title>
        <authorList>
            <person name="Takami H."/>
            <person name="Toyoda A."/>
            <person name="Uchiyama I."/>
            <person name="Itoh T."/>
            <person name="Takaki Y."/>
            <person name="Arai W."/>
            <person name="Nishi S."/>
            <person name="Kawai M."/>
            <person name="Shinya K."/>
            <person name="Ikeda H."/>
        </authorList>
    </citation>
    <scope>NUCLEOTIDE SEQUENCE [LARGE SCALE GENOMIC DNA]</scope>
    <source>
        <strain evidence="3 4">M497-1</strain>
    </source>
</reference>
<dbReference type="InterPro" id="IPR050623">
    <property type="entry name" value="Glucan_succinyl_AcylTrfase"/>
</dbReference>
<keyword evidence="1" id="KW-0812">Transmembrane</keyword>
<feature type="transmembrane region" description="Helical" evidence="1">
    <location>
        <begin position="249"/>
        <end position="267"/>
    </location>
</feature>
<evidence type="ECO:0000313" key="4">
    <source>
        <dbReference type="Proteomes" id="UP000218824"/>
    </source>
</evidence>
<feature type="transmembrane region" description="Helical" evidence="1">
    <location>
        <begin position="221"/>
        <end position="242"/>
    </location>
</feature>
<gene>
    <name evidence="3" type="ORF">LEN_1961</name>
</gene>
<keyword evidence="1" id="KW-1133">Transmembrane helix</keyword>
<dbReference type="KEGG" id="lem:LEN_1961"/>
<dbReference type="RefSeq" id="WP_096377607.1">
    <property type="nucleotide sequence ID" value="NZ_AP014940.1"/>
</dbReference>
<protein>
    <submittedName>
        <fullName evidence="3">Acyltransferase 3</fullName>
    </submittedName>
</protein>
<proteinExistence type="predicted"/>
<dbReference type="GeneID" id="83063828"/>